<feature type="domain" description="ASCH" evidence="1">
    <location>
        <begin position="133"/>
        <end position="236"/>
    </location>
</feature>
<evidence type="ECO:0000313" key="2">
    <source>
        <dbReference type="EMBL" id="CAA7396636.1"/>
    </source>
</evidence>
<dbReference type="EMBL" id="LR746268">
    <property type="protein sequence ID" value="CAA7396636.1"/>
    <property type="molecule type" value="Genomic_DNA"/>
</dbReference>
<dbReference type="PANTHER" id="PTHR34204">
    <property type="entry name" value="RNA-BINDING ASCH DOMAIN PROTEIN"/>
    <property type="match status" value="1"/>
</dbReference>
<dbReference type="Proteomes" id="UP000663760">
    <property type="component" value="Chromosome 5"/>
</dbReference>
<proteinExistence type="predicted"/>
<dbReference type="PANTHER" id="PTHR34204:SF2">
    <property type="entry name" value="RNA-BINDING ASCH DOMAIN PROTEIN"/>
    <property type="match status" value="1"/>
</dbReference>
<evidence type="ECO:0000313" key="3">
    <source>
        <dbReference type="Proteomes" id="UP000663760"/>
    </source>
</evidence>
<dbReference type="SUPFAM" id="SSF88697">
    <property type="entry name" value="PUA domain-like"/>
    <property type="match status" value="1"/>
</dbReference>
<dbReference type="InterPro" id="IPR007374">
    <property type="entry name" value="ASCH_domain"/>
</dbReference>
<reference evidence="2" key="1">
    <citation type="submission" date="2020-02" db="EMBL/GenBank/DDBJ databases">
        <authorList>
            <person name="Scholz U."/>
            <person name="Mascher M."/>
            <person name="Fiebig A."/>
        </authorList>
    </citation>
    <scope>NUCLEOTIDE SEQUENCE</scope>
</reference>
<dbReference type="InterPro" id="IPR015947">
    <property type="entry name" value="PUA-like_sf"/>
</dbReference>
<sequence length="392" mass="43326">MEQPSSSPSSPAKYAYGIRLLDCVEELVLSTLSSSLDGTLGADLGLSSDYCARLLQDADPLNVSDAFRGVPAYPLYKRLALALERCVRHGSFLRTSEPIKEIPEVDLKEECDWNDLIISSELASLYSSVEFEIHVQEPFFSQLRAGVKTVEGRCALGNYNQITPGALLLVNKHFLLRVEHVKHYSSFLEMLEAETLESVLPGVKTIEEGVKIYRKFYSEEKENSNGVLAISVSRAASQPCISMSALLSGLSYEGINCLLGMAHTVGTIPDALPPPRSALLSSFILSRGPDVKGSSLTEGARALTKHVCRSSSGWWGNLTGNDTDKNQFSLSVIDRLLNGCSWMNTHATQSLEHVFEIRVEEGYGARWSRDGSKFIGFLEPYMEEGHGRRWRH</sequence>
<keyword evidence="3" id="KW-1185">Reference proteome</keyword>
<dbReference type="CDD" id="cd06555">
    <property type="entry name" value="ASCH_PF0470_like"/>
    <property type="match status" value="1"/>
</dbReference>
<dbReference type="Pfam" id="PF04266">
    <property type="entry name" value="ASCH"/>
    <property type="match status" value="1"/>
</dbReference>
<organism evidence="2 3">
    <name type="scientific">Spirodela intermedia</name>
    <name type="common">Intermediate duckweed</name>
    <dbReference type="NCBI Taxonomy" id="51605"/>
    <lineage>
        <taxon>Eukaryota</taxon>
        <taxon>Viridiplantae</taxon>
        <taxon>Streptophyta</taxon>
        <taxon>Embryophyta</taxon>
        <taxon>Tracheophyta</taxon>
        <taxon>Spermatophyta</taxon>
        <taxon>Magnoliopsida</taxon>
        <taxon>Liliopsida</taxon>
        <taxon>Araceae</taxon>
        <taxon>Lemnoideae</taxon>
        <taxon>Spirodela</taxon>
    </lineage>
</organism>
<dbReference type="AlphaFoldDB" id="A0A7I8KHB6"/>
<gene>
    <name evidence="2" type="ORF">SI8410_05007299</name>
</gene>
<dbReference type="SMART" id="SM01022">
    <property type="entry name" value="ASCH"/>
    <property type="match status" value="1"/>
</dbReference>
<name>A0A7I8KHB6_SPIIN</name>
<protein>
    <recommendedName>
        <fullName evidence="1">ASCH domain-containing protein</fullName>
    </recommendedName>
</protein>
<dbReference type="OrthoDB" id="112749at2759"/>
<dbReference type="Gene3D" id="2.30.130.30">
    <property type="entry name" value="Hypothetical protein"/>
    <property type="match status" value="1"/>
</dbReference>
<evidence type="ECO:0000259" key="1">
    <source>
        <dbReference type="SMART" id="SM01022"/>
    </source>
</evidence>
<accession>A0A7I8KHB6</accession>